<dbReference type="CDD" id="cd00448">
    <property type="entry name" value="YjgF_YER057c_UK114_family"/>
    <property type="match status" value="1"/>
</dbReference>
<proteinExistence type="inferred from homology"/>
<dbReference type="GO" id="GO:0005829">
    <property type="term" value="C:cytosol"/>
    <property type="evidence" value="ECO:0007669"/>
    <property type="project" value="TreeGrafter"/>
</dbReference>
<dbReference type="PANTHER" id="PTHR11803:SF39">
    <property type="entry name" value="2-IMINOBUTANOATE_2-IMINOPROPANOATE DEAMINASE"/>
    <property type="match status" value="1"/>
</dbReference>
<organism evidence="2 3">
    <name type="scientific">Streptomyces aurantiacus</name>
    <dbReference type="NCBI Taxonomy" id="47760"/>
    <lineage>
        <taxon>Bacteria</taxon>
        <taxon>Bacillati</taxon>
        <taxon>Actinomycetota</taxon>
        <taxon>Actinomycetes</taxon>
        <taxon>Kitasatosporales</taxon>
        <taxon>Streptomycetaceae</taxon>
        <taxon>Streptomyces</taxon>
        <taxon>Streptomyces aurantiacus group</taxon>
    </lineage>
</organism>
<dbReference type="Pfam" id="PF01042">
    <property type="entry name" value="Ribonuc_L-PSP"/>
    <property type="match status" value="1"/>
</dbReference>
<sequence>MKTQVFTTENAPTPVGPYSQAVRRGNIVSVSGQVGLDPANNKLVEGGIAEQTRQTLTNLENILKNSGASFADVVTVRIYITQAADFAPMNEVYAKFLSEPFPCRTTVFVGLPPGMLVEIDVLAVVD</sequence>
<dbReference type="AlphaFoldDB" id="A0A7G1NXS1"/>
<dbReference type="GO" id="GO:0019239">
    <property type="term" value="F:deaminase activity"/>
    <property type="evidence" value="ECO:0007669"/>
    <property type="project" value="TreeGrafter"/>
</dbReference>
<evidence type="ECO:0000313" key="3">
    <source>
        <dbReference type="Proteomes" id="UP000516444"/>
    </source>
</evidence>
<evidence type="ECO:0000256" key="1">
    <source>
        <dbReference type="ARBA" id="ARBA00010552"/>
    </source>
</evidence>
<dbReference type="SUPFAM" id="SSF55298">
    <property type="entry name" value="YjgF-like"/>
    <property type="match status" value="1"/>
</dbReference>
<evidence type="ECO:0000313" key="2">
    <source>
        <dbReference type="EMBL" id="BCL27191.1"/>
    </source>
</evidence>
<dbReference type="InterPro" id="IPR006175">
    <property type="entry name" value="YjgF/YER057c/UK114"/>
</dbReference>
<gene>
    <name evidence="2" type="primary">tdcF</name>
    <name evidence="2" type="ORF">GCM10017557_20500</name>
</gene>
<dbReference type="KEGG" id="sgm:GCM10017557_20500"/>
<comment type="similarity">
    <text evidence="1">Belongs to the RutC family.</text>
</comment>
<dbReference type="NCBIfam" id="TIGR00004">
    <property type="entry name" value="Rid family detoxifying hydrolase"/>
    <property type="match status" value="1"/>
</dbReference>
<dbReference type="InterPro" id="IPR006056">
    <property type="entry name" value="RidA"/>
</dbReference>
<dbReference type="Proteomes" id="UP000516444">
    <property type="component" value="Chromosome"/>
</dbReference>
<dbReference type="InterPro" id="IPR035959">
    <property type="entry name" value="RutC-like_sf"/>
</dbReference>
<reference evidence="2 3" key="1">
    <citation type="journal article" date="2014" name="Int. J. Syst. Evol. Microbiol.">
        <title>Complete genome sequence of Corynebacterium casei LMG S-19264T (=DSM 44701T), isolated from a smear-ripened cheese.</title>
        <authorList>
            <consortium name="US DOE Joint Genome Institute (JGI-PGF)"/>
            <person name="Walter F."/>
            <person name="Albersmeier A."/>
            <person name="Kalinowski J."/>
            <person name="Ruckert C."/>
        </authorList>
    </citation>
    <scope>NUCLEOTIDE SEQUENCE [LARGE SCALE GENOMIC DNA]</scope>
    <source>
        <strain evidence="2 3">JCM 4677</strain>
    </source>
</reference>
<dbReference type="EMBL" id="AP023440">
    <property type="protein sequence ID" value="BCL27191.1"/>
    <property type="molecule type" value="Genomic_DNA"/>
</dbReference>
<name>A0A7G1NXS1_9ACTN</name>
<dbReference type="RefSeq" id="WP_190850014.1">
    <property type="nucleotide sequence ID" value="NZ_AP023440.1"/>
</dbReference>
<keyword evidence="3" id="KW-1185">Reference proteome</keyword>
<dbReference type="FunFam" id="3.30.1330.40:FF:000001">
    <property type="entry name" value="L-PSP family endoribonuclease"/>
    <property type="match status" value="1"/>
</dbReference>
<dbReference type="PANTHER" id="PTHR11803">
    <property type="entry name" value="2-IMINOBUTANOATE/2-IMINOPROPANOATE DEAMINASE RIDA"/>
    <property type="match status" value="1"/>
</dbReference>
<dbReference type="Gene3D" id="3.30.1330.40">
    <property type="entry name" value="RutC-like"/>
    <property type="match status" value="1"/>
</dbReference>
<accession>A0A7G1NXS1</accession>
<protein>
    <submittedName>
        <fullName evidence="2">Reactive intermediate/imine deaminase</fullName>
    </submittedName>
</protein>